<dbReference type="PIR" id="T15060">
    <property type="entry name" value="T15060"/>
</dbReference>
<keyword evidence="17" id="KW-1267">Proteomics identification</keyword>
<evidence type="ECO:0000256" key="3">
    <source>
        <dbReference type="ARBA" id="ARBA00020501"/>
    </source>
</evidence>
<dbReference type="SMR" id="O44500"/>
<evidence type="ECO:0000256" key="13">
    <source>
        <dbReference type="SAM" id="MobiDB-lite"/>
    </source>
</evidence>
<dbReference type="PhylomeDB" id="O44500"/>
<evidence type="ECO:0007829" key="17">
    <source>
        <dbReference type="PeptideAtlas" id="O44500"/>
    </source>
</evidence>
<dbReference type="GO" id="GO:0007346">
    <property type="term" value="P:regulation of mitotic cell cycle"/>
    <property type="evidence" value="ECO:0000318"/>
    <property type="project" value="GO_Central"/>
</dbReference>
<keyword evidence="8" id="KW-0131">Cell cycle</keyword>
<evidence type="ECO:0000256" key="10">
    <source>
        <dbReference type="ARBA" id="ARBA00032585"/>
    </source>
</evidence>
<dbReference type="AlphaFoldDB" id="O44500"/>
<dbReference type="STRING" id="6239.R02D3.4a.1"/>
<evidence type="ECO:0000313" key="14">
    <source>
        <dbReference type="EMBL" id="CCD73168.1"/>
    </source>
</evidence>
<name>O44500_CAEEL</name>
<dbReference type="ExpressionAtlas" id="O44500">
    <property type="expression patterns" value="baseline and differential"/>
</dbReference>
<dbReference type="GO" id="GO:0051301">
    <property type="term" value="P:cell division"/>
    <property type="evidence" value="ECO:0007669"/>
    <property type="project" value="UniProtKB-KW"/>
</dbReference>
<dbReference type="PANTHER" id="PTHR12955:SF1">
    <property type="entry name" value="INTEGRATOR COMPLEX SUBUNIT 13"/>
    <property type="match status" value="1"/>
</dbReference>
<dbReference type="GO" id="GO:0051642">
    <property type="term" value="P:centrosome localization"/>
    <property type="evidence" value="ECO:0000318"/>
    <property type="project" value="GO_Central"/>
</dbReference>
<dbReference type="WormBase" id="R02D3.4a">
    <property type="protein sequence ID" value="CE18098"/>
    <property type="gene ID" value="WBGene00019822"/>
    <property type="gene designation" value="ints-13"/>
</dbReference>
<feature type="region of interest" description="Disordered" evidence="13">
    <location>
        <begin position="744"/>
        <end position="782"/>
    </location>
</feature>
<dbReference type="EMBL" id="BX284604">
    <property type="protein sequence ID" value="CCD73168.1"/>
    <property type="molecule type" value="Genomic_DNA"/>
</dbReference>
<keyword evidence="6" id="KW-0498">Mitosis</keyword>
<proteinExistence type="evidence at protein level"/>
<dbReference type="OrthoDB" id="5844105at2759"/>
<evidence type="ECO:0000256" key="6">
    <source>
        <dbReference type="ARBA" id="ARBA00022776"/>
    </source>
</evidence>
<comment type="similarity">
    <text evidence="11">Belongs to the Integrator subunit 13 family.</text>
</comment>
<keyword evidence="7" id="KW-0539">Nucleus</keyword>
<dbReference type="PeptideAtlas" id="O44500"/>
<keyword evidence="15" id="KW-1185">Reference proteome</keyword>
<sequence length="782" mass="89667">MEQRDMKTVFLLDRSAKFVENCNETFDVTIREGPKQKKLQFEKTIWTWCLEGIFEMHRILSDVYPRGTLQLRFALADFMGKMLDTQWTDGFLTREELGELIETVSRPSEANTDITPIGGLTMAIEALAVQSPEQRNYNYDVRYSANKRTAQNSEVIRVTRELRGLPPLPTVQNAGNLIMYTRLNTQEEMEQLQTEIVELVVSRNKIADAPSNKTFCPITSLRLFIVNYYATGDECTVKTHSLQAHPDLPLLKIWVISRKAADMCDAIHSLLVDAFDLGSTTVTKIPMKEDNRGSSNYDVELFHSGKVHAMLKENNLIDTVSKKGDSDKGVTYDTMRLTWTTAPKTKWSLFPYHGAAVPCTTAQAYSRPSACLTQFVRDGRCVMLDSEKTTELGMNMHEKLVSHLLIANRGRIFIQEIDFMQKKADRIAGKLKRPRVLHAPEDPINMNQLRHTYKQLELRFVAKNRMDDNLTEKETEKWTGLKNSDLKKRFQRISKNIPCFAADTFIFNEKVTPKLEPLISLITKTTLSENDVDKCKQCIVTLYQMKNERQYVISPESDIKISSVRNLKDPDEQLRVTFVELAKHIMKYVTFSEKHKEIYKTYMTTLNVDKLLEVDLDDDEAVDKMFVKFSFFGKSDTASKTDEDEDSSDDEDEEILKSPALKKLFGYVDARDERKYEELYGQGFKKKKPEVEEKPIVMAKEIKVDIFSNMCDMLEVKESKIRREFVGRETHGNIAPLYPQLAEKLERPASPAATERGTERVRNTAERGGSGTPPPGGRRNFQ</sequence>
<dbReference type="HOGENOM" id="CLU_018072_0_0_1"/>
<evidence type="ECO:0000256" key="9">
    <source>
        <dbReference type="ARBA" id="ARBA00030658"/>
    </source>
</evidence>
<feature type="compositionally biased region" description="Basic and acidic residues" evidence="13">
    <location>
        <begin position="756"/>
        <end position="765"/>
    </location>
</feature>
<evidence type="ECO:0000256" key="8">
    <source>
        <dbReference type="ARBA" id="ARBA00023306"/>
    </source>
</evidence>
<dbReference type="UCSC" id="R02D3.4">
    <property type="organism name" value="c. elegans"/>
</dbReference>
<dbReference type="Bgee" id="WBGene00019822">
    <property type="expression patterns" value="Expressed in adult organism and 4 other cell types or tissues"/>
</dbReference>
<accession>O44500</accession>
<evidence type="ECO:0000256" key="11">
    <source>
        <dbReference type="ARBA" id="ARBA00061603"/>
    </source>
</evidence>
<comment type="subunit">
    <text evidence="12">Belongs to the multiprotein complex Integrator, at least composed of IntS1, IntS2, IntS3, IntS4, omd/IntS5, IntS6, defl/IntS7, IntS8, IntS9, IntS10, IntS11, IntS12, asun/IntS13, IntS14 and IntS15. The core complex associates with protein phosphatase 2A subunits mts/PP2A and Pp2A-29B, to form the Integrator-PP2A (INTAC) complex.</text>
</comment>
<evidence type="ECO:0000256" key="5">
    <source>
        <dbReference type="ARBA" id="ARBA00022618"/>
    </source>
</evidence>
<dbReference type="Reactome" id="R-CEL-6807505">
    <property type="pathway name" value="RNA polymerase II transcribes snRNA genes"/>
</dbReference>
<evidence type="ECO:0000313" key="15">
    <source>
        <dbReference type="Proteomes" id="UP000001940"/>
    </source>
</evidence>
<dbReference type="RefSeq" id="NP_499881.1">
    <property type="nucleotide sequence ID" value="NM_067480.5"/>
</dbReference>
<reference evidence="14 15" key="1">
    <citation type="journal article" date="1998" name="Science">
        <title>Genome sequence of the nematode C. elegans: a platform for investigating biology.</title>
        <authorList>
            <consortium name="The C. elegans sequencing consortium"/>
            <person name="Sulson J.E."/>
            <person name="Waterston R."/>
        </authorList>
    </citation>
    <scope>NUCLEOTIDE SEQUENCE [LARGE SCALE GENOMIC DNA]</scope>
    <source>
        <strain evidence="14 15">Bristol N2</strain>
    </source>
</reference>
<keyword evidence="4" id="KW-0963">Cytoplasm</keyword>
<dbReference type="InParanoid" id="O44500"/>
<dbReference type="Proteomes" id="UP000001940">
    <property type="component" value="Chromosome IV"/>
</dbReference>
<dbReference type="GeneID" id="176839"/>
<evidence type="ECO:0000256" key="2">
    <source>
        <dbReference type="ARBA" id="ARBA00004556"/>
    </source>
</evidence>
<comment type="subcellular location">
    <subcellularLocation>
        <location evidence="2">Cytoplasm</location>
        <location evidence="2">Perinuclear region</location>
    </subcellularLocation>
    <subcellularLocation>
        <location evidence="1">Nucleus</location>
    </subcellularLocation>
</comment>
<dbReference type="eggNOG" id="KOG3711">
    <property type="taxonomic scope" value="Eukaryota"/>
</dbReference>
<keyword evidence="5" id="KW-0132">Cell division</keyword>
<gene>
    <name evidence="14 16" type="primary">ints-13</name>
    <name evidence="14" type="ORF">CELE_R02D3.4</name>
    <name evidence="16" type="ORF">R02D3.4</name>
</gene>
<dbReference type="CTD" id="176839"/>
<dbReference type="GO" id="GO:0048471">
    <property type="term" value="C:perinuclear region of cytoplasm"/>
    <property type="evidence" value="ECO:0007669"/>
    <property type="project" value="UniProtKB-SubCell"/>
</dbReference>
<protein>
    <recommendedName>
        <fullName evidence="3">Protein asunder</fullName>
    </recommendedName>
    <alternativeName>
        <fullName evidence="10">Cell cycle regulator Mat89Bb</fullName>
    </alternativeName>
    <alternativeName>
        <fullName evidence="9">Set apart in position or space protein</fullName>
    </alternativeName>
</protein>
<dbReference type="Pfam" id="PF10221">
    <property type="entry name" value="Mat89Bb"/>
    <property type="match status" value="1"/>
</dbReference>
<dbReference type="OMA" id="NCTAMHR"/>
<dbReference type="FunCoup" id="O44500">
    <property type="interactions" value="2375"/>
</dbReference>
<dbReference type="GO" id="GO:0032039">
    <property type="term" value="C:integrator complex"/>
    <property type="evidence" value="ECO:0000318"/>
    <property type="project" value="GO_Central"/>
</dbReference>
<dbReference type="AGR" id="WB:WBGene00019822"/>
<organism evidence="14 15">
    <name type="scientific">Caenorhabditis elegans</name>
    <dbReference type="NCBI Taxonomy" id="6239"/>
    <lineage>
        <taxon>Eukaryota</taxon>
        <taxon>Metazoa</taxon>
        <taxon>Ecdysozoa</taxon>
        <taxon>Nematoda</taxon>
        <taxon>Chromadorea</taxon>
        <taxon>Rhabditida</taxon>
        <taxon>Rhabditina</taxon>
        <taxon>Rhabditomorpha</taxon>
        <taxon>Rhabditoidea</taxon>
        <taxon>Rhabditidae</taxon>
        <taxon>Peloderinae</taxon>
        <taxon>Caenorhabditis</taxon>
    </lineage>
</organism>
<dbReference type="InterPro" id="IPR019355">
    <property type="entry name" value="Cell_cycle_regulator_Mat89Bb"/>
</dbReference>
<evidence type="ECO:0000256" key="1">
    <source>
        <dbReference type="ARBA" id="ARBA00004123"/>
    </source>
</evidence>
<evidence type="ECO:0000256" key="4">
    <source>
        <dbReference type="ARBA" id="ARBA00022490"/>
    </source>
</evidence>
<dbReference type="PaxDb" id="6239-R02D3.4a"/>
<evidence type="ECO:0000256" key="12">
    <source>
        <dbReference type="ARBA" id="ARBA00065185"/>
    </source>
</evidence>
<evidence type="ECO:0000313" key="16">
    <source>
        <dbReference type="WormBase" id="R02D3.4a"/>
    </source>
</evidence>
<dbReference type="PANTHER" id="PTHR12955">
    <property type="entry name" value="SARCOMA ANTIGEN NY-SAR-95-RELATED"/>
    <property type="match status" value="1"/>
</dbReference>
<evidence type="ECO:0000256" key="7">
    <source>
        <dbReference type="ARBA" id="ARBA00023242"/>
    </source>
</evidence>